<dbReference type="InterPro" id="IPR029056">
    <property type="entry name" value="Ribokinase-like"/>
</dbReference>
<evidence type="ECO:0000259" key="20">
    <source>
        <dbReference type="PROSITE" id="PS51385"/>
    </source>
</evidence>
<comment type="function">
    <text evidence="17">Catalyzes the dehydration of the S-form of NAD(P)HX at the expense of ADP, which is converted to AMP. Together with NAD(P)HX epimerase, which catalyzes the epimerization of the S- and R-forms, the enzyme allows the repair of both epimers of NAD(P)HX, a damaged form of NAD(P)H that is a result of enzymatic or heat-dependent hydration.</text>
</comment>
<evidence type="ECO:0000313" key="21">
    <source>
        <dbReference type="EMBL" id="ACX74394.1"/>
    </source>
</evidence>
<evidence type="ECO:0000256" key="13">
    <source>
        <dbReference type="ARBA" id="ARBA00023268"/>
    </source>
</evidence>
<comment type="similarity">
    <text evidence="17">Belongs to the NnrD/CARKD family.</text>
</comment>
<dbReference type="Pfam" id="PF01256">
    <property type="entry name" value="Carb_kinase"/>
    <property type="match status" value="1"/>
</dbReference>
<dbReference type="Gene3D" id="3.40.1190.20">
    <property type="match status" value="1"/>
</dbReference>
<organism evidence="21 22">
    <name type="scientific">Fibrobacter succinogenes (strain ATCC 19169 / S85)</name>
    <dbReference type="NCBI Taxonomy" id="59374"/>
    <lineage>
        <taxon>Bacteria</taxon>
        <taxon>Pseudomonadati</taxon>
        <taxon>Fibrobacterota</taxon>
        <taxon>Fibrobacteria</taxon>
        <taxon>Fibrobacterales</taxon>
        <taxon>Fibrobacteraceae</taxon>
        <taxon>Fibrobacter</taxon>
    </lineage>
</organism>
<evidence type="ECO:0000256" key="9">
    <source>
        <dbReference type="ARBA" id="ARBA00022958"/>
    </source>
</evidence>
<comment type="catalytic activity">
    <reaction evidence="16 17 18">
        <text>(6S)-NADPHX + ADP = AMP + phosphate + NADPH + H(+)</text>
        <dbReference type="Rhea" id="RHEA:32235"/>
        <dbReference type="ChEBI" id="CHEBI:15378"/>
        <dbReference type="ChEBI" id="CHEBI:43474"/>
        <dbReference type="ChEBI" id="CHEBI:57783"/>
        <dbReference type="ChEBI" id="CHEBI:64076"/>
        <dbReference type="ChEBI" id="CHEBI:456215"/>
        <dbReference type="ChEBI" id="CHEBI:456216"/>
        <dbReference type="EC" id="4.2.1.136"/>
    </reaction>
</comment>
<evidence type="ECO:0000256" key="4">
    <source>
        <dbReference type="ARBA" id="ARBA00009524"/>
    </source>
</evidence>
<evidence type="ECO:0000256" key="17">
    <source>
        <dbReference type="HAMAP-Rule" id="MF_01965"/>
    </source>
</evidence>
<sequence>MRSLQSLNLQPILSTEGMRNLDAASKEFLAKKTTSEPSEKDVIQSGYTLMQEAGLALFKFVKKRIGNDYGYHSGPFIAIFIGGGNNGGDGLVLAKHLLQAGIRAFVFSLAPASKFKNEAKLALDDFLQAGGELEESAKFVESFGKNLYSLRKTFPFVVDCMLGNGAKGELRSEYAKIVQIINESRLPVIAADAPTGYDSSLHICNNICVHAKETMLFGFPRLDAYTKEGGPAFGKAVVAQLNYPGEVIKQFDEKNYLITEDSISQLLPQRNEWGDKRHQGTAFIIAGSKDMPGAAALCTEAALRSGAGLVTLATTEAITPIIQAKLSEPVFCSLEDRAVENCRDDARSKNHGVLQPHHIPTLLDRAKHASAIAIGPGLSTNFGTFETVLALLPQLKAPTVIDADALNAIAMLDDAEPRCGMVFHDEKSKIQAVTEYLRSLQQPAILTPHVREFARLFGELPNSSMAIPSRLREIATNTNKVILLKGAPTYIASPDGNVYIIPVANSGMAKGGSGDVLSGIIVALLAQGLATPEAAVLGALLHQKAGRIAREELGAFSMLPSDIIKNLHKAFVQNNA</sequence>
<dbReference type="PANTHER" id="PTHR12592">
    <property type="entry name" value="ATP-DEPENDENT (S)-NAD(P)H-HYDRATE DEHYDRATASE FAMILY MEMBER"/>
    <property type="match status" value="1"/>
</dbReference>
<dbReference type="PROSITE" id="PS51385">
    <property type="entry name" value="YJEF_N"/>
    <property type="match status" value="1"/>
</dbReference>
<accession>A0ABN3YVS4</accession>
<dbReference type="NCBIfam" id="TIGR00196">
    <property type="entry name" value="yjeF_cterm"/>
    <property type="match status" value="1"/>
</dbReference>
<dbReference type="InterPro" id="IPR036652">
    <property type="entry name" value="YjeF_N_dom_sf"/>
</dbReference>
<comment type="catalytic activity">
    <reaction evidence="1 18">
        <text>(6R)-NADHX = (6S)-NADHX</text>
        <dbReference type="Rhea" id="RHEA:32215"/>
        <dbReference type="ChEBI" id="CHEBI:64074"/>
        <dbReference type="ChEBI" id="CHEBI:64075"/>
        <dbReference type="EC" id="5.1.99.6"/>
    </reaction>
</comment>
<dbReference type="Gene3D" id="3.40.50.10260">
    <property type="entry name" value="YjeF N-terminal domain"/>
    <property type="match status" value="1"/>
</dbReference>
<dbReference type="NCBIfam" id="TIGR00197">
    <property type="entry name" value="yjeF_nterm"/>
    <property type="match status" value="1"/>
</dbReference>
<evidence type="ECO:0000256" key="5">
    <source>
        <dbReference type="ARBA" id="ARBA00022723"/>
    </source>
</evidence>
<name>A0ABN3YVS4_FIBSS</name>
<evidence type="ECO:0000259" key="19">
    <source>
        <dbReference type="PROSITE" id="PS51383"/>
    </source>
</evidence>
<feature type="binding site" evidence="17">
    <location>
        <begin position="485"/>
        <end position="489"/>
    </location>
    <ligand>
        <name>AMP</name>
        <dbReference type="ChEBI" id="CHEBI:456215"/>
    </ligand>
</feature>
<dbReference type="HAMAP" id="MF_01965">
    <property type="entry name" value="NADHX_dehydratase"/>
    <property type="match status" value="1"/>
</dbReference>
<keyword evidence="8 17" id="KW-0521">NADP</keyword>
<evidence type="ECO:0000256" key="7">
    <source>
        <dbReference type="ARBA" id="ARBA00022840"/>
    </source>
</evidence>
<feature type="domain" description="YjeF C-terminal" evidence="19">
    <location>
        <begin position="259"/>
        <end position="574"/>
    </location>
</feature>
<dbReference type="GO" id="GO:0016301">
    <property type="term" value="F:kinase activity"/>
    <property type="evidence" value="ECO:0007669"/>
    <property type="project" value="UniProtKB-KW"/>
</dbReference>
<evidence type="ECO:0000256" key="12">
    <source>
        <dbReference type="ARBA" id="ARBA00023239"/>
    </source>
</evidence>
<feature type="binding site" evidence="17">
    <location>
        <position position="294"/>
    </location>
    <ligand>
        <name>(6S)-NADPHX</name>
        <dbReference type="ChEBI" id="CHEBI:64076"/>
    </ligand>
</feature>
<evidence type="ECO:0000256" key="3">
    <source>
        <dbReference type="ARBA" id="ARBA00006001"/>
    </source>
</evidence>
<dbReference type="EC" id="4.2.1.136" evidence="17"/>
<comment type="catalytic activity">
    <reaction evidence="2 18">
        <text>(6R)-NADPHX = (6S)-NADPHX</text>
        <dbReference type="Rhea" id="RHEA:32227"/>
        <dbReference type="ChEBI" id="CHEBI:64076"/>
        <dbReference type="ChEBI" id="CHEBI:64077"/>
        <dbReference type="EC" id="5.1.99.6"/>
    </reaction>
</comment>
<dbReference type="InterPro" id="IPR017953">
    <property type="entry name" value="Carbohydrate_kinase_pred_CS"/>
</dbReference>
<keyword evidence="10 17" id="KW-0520">NAD</keyword>
<evidence type="ECO:0000256" key="11">
    <source>
        <dbReference type="ARBA" id="ARBA00023235"/>
    </source>
</evidence>
<evidence type="ECO:0000256" key="2">
    <source>
        <dbReference type="ARBA" id="ARBA00000909"/>
    </source>
</evidence>
<dbReference type="PROSITE" id="PS51383">
    <property type="entry name" value="YJEF_C_3"/>
    <property type="match status" value="1"/>
</dbReference>
<keyword evidence="12 17" id="KW-0456">Lyase</keyword>
<protein>
    <recommendedName>
        <fullName evidence="17">ADP-dependent (S)-NAD(P)H-hydrate dehydratase</fullName>
        <ecNumber evidence="17">4.2.1.136</ecNumber>
    </recommendedName>
    <alternativeName>
        <fullName evidence="17">ADP-dependent NAD(P)HX dehydratase</fullName>
    </alternativeName>
</protein>
<dbReference type="PANTHER" id="PTHR12592:SF0">
    <property type="entry name" value="ATP-DEPENDENT (S)-NAD(P)H-HYDRATE DEHYDRATASE"/>
    <property type="match status" value="1"/>
</dbReference>
<feature type="binding site" evidence="17">
    <location>
        <position position="377"/>
    </location>
    <ligand>
        <name>(6S)-NADPHX</name>
        <dbReference type="ChEBI" id="CHEBI:64076"/>
    </ligand>
</feature>
<dbReference type="SUPFAM" id="SSF53613">
    <property type="entry name" value="Ribokinase-like"/>
    <property type="match status" value="1"/>
</dbReference>
<feature type="binding site" evidence="17">
    <location>
        <position position="449"/>
    </location>
    <ligand>
        <name>(6S)-NADPHX</name>
        <dbReference type="ChEBI" id="CHEBI:64076"/>
    </ligand>
</feature>
<comment type="subunit">
    <text evidence="17">Homotetramer.</text>
</comment>
<evidence type="ECO:0000256" key="15">
    <source>
        <dbReference type="ARBA" id="ARBA00048238"/>
    </source>
</evidence>
<keyword evidence="9 18" id="KW-0630">Potassium</keyword>
<dbReference type="EMBL" id="CP001792">
    <property type="protein sequence ID" value="ACX74394.1"/>
    <property type="molecule type" value="Genomic_DNA"/>
</dbReference>
<dbReference type="Pfam" id="PF03853">
    <property type="entry name" value="YjeF_N"/>
    <property type="match status" value="1"/>
</dbReference>
<dbReference type="InterPro" id="IPR004443">
    <property type="entry name" value="YjeF_N_dom"/>
</dbReference>
<comment type="similarity">
    <text evidence="4 18">In the C-terminal section; belongs to the NnrD/CARKD family.</text>
</comment>
<evidence type="ECO:0000256" key="8">
    <source>
        <dbReference type="ARBA" id="ARBA00022857"/>
    </source>
</evidence>
<dbReference type="InterPro" id="IPR030677">
    <property type="entry name" value="Nnr"/>
</dbReference>
<keyword evidence="13" id="KW-0511">Multifunctional enzyme</keyword>
<evidence type="ECO:0000313" key="22">
    <source>
        <dbReference type="Proteomes" id="UP000001497"/>
    </source>
</evidence>
<evidence type="ECO:0000256" key="1">
    <source>
        <dbReference type="ARBA" id="ARBA00000013"/>
    </source>
</evidence>
<keyword evidence="11 18" id="KW-0413">Isomerase</keyword>
<feature type="binding site" evidence="17">
    <location>
        <position position="515"/>
    </location>
    <ligand>
        <name>(6S)-NADPHX</name>
        <dbReference type="ChEBI" id="CHEBI:64076"/>
    </ligand>
</feature>
<dbReference type="Proteomes" id="UP000001497">
    <property type="component" value="Chromosome"/>
</dbReference>
<keyword evidence="7 17" id="KW-0067">ATP-binding</keyword>
<comment type="similarity">
    <text evidence="3 18">In the N-terminal section; belongs to the NnrE/AIBP family.</text>
</comment>
<keyword evidence="5 18" id="KW-0479">Metal-binding</keyword>
<evidence type="ECO:0000256" key="10">
    <source>
        <dbReference type="ARBA" id="ARBA00023027"/>
    </source>
</evidence>
<evidence type="ECO:0000256" key="14">
    <source>
        <dbReference type="ARBA" id="ARBA00025153"/>
    </source>
</evidence>
<evidence type="ECO:0000256" key="16">
    <source>
        <dbReference type="ARBA" id="ARBA00049209"/>
    </source>
</evidence>
<evidence type="ECO:0000256" key="18">
    <source>
        <dbReference type="PIRNR" id="PIRNR017184"/>
    </source>
</evidence>
<feature type="binding site" evidence="17">
    <location>
        <position position="514"/>
    </location>
    <ligand>
        <name>AMP</name>
        <dbReference type="ChEBI" id="CHEBI:456215"/>
    </ligand>
</feature>
<comment type="catalytic activity">
    <reaction evidence="15 17 18">
        <text>(6S)-NADHX + ADP = AMP + phosphate + NADH + H(+)</text>
        <dbReference type="Rhea" id="RHEA:32223"/>
        <dbReference type="ChEBI" id="CHEBI:15378"/>
        <dbReference type="ChEBI" id="CHEBI:43474"/>
        <dbReference type="ChEBI" id="CHEBI:57945"/>
        <dbReference type="ChEBI" id="CHEBI:64074"/>
        <dbReference type="ChEBI" id="CHEBI:456215"/>
        <dbReference type="ChEBI" id="CHEBI:456216"/>
        <dbReference type="EC" id="4.2.1.136"/>
    </reaction>
</comment>
<evidence type="ECO:0000256" key="6">
    <source>
        <dbReference type="ARBA" id="ARBA00022741"/>
    </source>
</evidence>
<gene>
    <name evidence="17" type="primary">nnrD</name>
    <name evidence="21" type="ordered locus">Fisuc_0784</name>
</gene>
<comment type="cofactor">
    <cofactor evidence="18">
        <name>K(+)</name>
        <dbReference type="ChEBI" id="CHEBI:29103"/>
    </cofactor>
    <text evidence="18">Binds 1 potassium ion per subunit.</text>
</comment>
<dbReference type="SUPFAM" id="SSF64153">
    <property type="entry name" value="YjeF N-terminal domain-like"/>
    <property type="match status" value="1"/>
</dbReference>
<dbReference type="CDD" id="cd01171">
    <property type="entry name" value="YXKO-related"/>
    <property type="match status" value="1"/>
</dbReference>
<comment type="function">
    <text evidence="14 18">Bifunctional enzyme that catalyzes the epimerization of the S- and R-forms of NAD(P)HX and the dehydration of the S-form of NAD(P)HX at the expense of ADP, which is converted to AMP. This allows the repair of both epimers of NAD(P)HX, a damaged form of NAD(P)H that is a result of enzymatic or heat-dependent hydration.</text>
</comment>
<proteinExistence type="inferred from homology"/>
<keyword evidence="21" id="KW-0808">Transferase</keyword>
<dbReference type="PROSITE" id="PS01050">
    <property type="entry name" value="YJEF_C_2"/>
    <property type="match status" value="1"/>
</dbReference>
<reference evidence="21" key="1">
    <citation type="submission" date="2009-10" db="EMBL/GenBank/DDBJ databases">
        <title>Complete sequence of Fibrobacter succinogenes subsp. succinogenes S85.</title>
        <authorList>
            <consortium name="US DOE Joint Genome Institute"/>
            <person name="Lucas S."/>
            <person name="Copeland A."/>
            <person name="Lapidus A."/>
            <person name="Glavina del Rio T."/>
            <person name="Tice H."/>
            <person name="Bruce D."/>
            <person name="Goodwin L."/>
            <person name="Pitluck S."/>
            <person name="Chertkov O."/>
            <person name="Detter J.C."/>
            <person name="Han C."/>
            <person name="Tapia R."/>
            <person name="Larimer F."/>
            <person name="Land M."/>
            <person name="Hauser L."/>
            <person name="Kyrpides N."/>
            <person name="Mikhailova N."/>
            <person name="Weimer P.J."/>
            <person name="Stevenson D.M."/>
            <person name="Boyum J."/>
            <person name="Brumm P.I."/>
            <person name="Mead D."/>
        </authorList>
    </citation>
    <scope>NUCLEOTIDE SEQUENCE [LARGE SCALE GENOMIC DNA]</scope>
    <source>
        <strain evidence="21">S85</strain>
    </source>
</reference>
<keyword evidence="6 17" id="KW-0547">Nucleotide-binding</keyword>
<dbReference type="PIRSF" id="PIRSF017184">
    <property type="entry name" value="Nnr"/>
    <property type="match status" value="1"/>
</dbReference>
<feature type="domain" description="YjeF N-terminal" evidence="20">
    <location>
        <begin position="18"/>
        <end position="249"/>
    </location>
</feature>
<dbReference type="InterPro" id="IPR000631">
    <property type="entry name" value="CARKD"/>
</dbReference>
<keyword evidence="21" id="KW-0418">Kinase</keyword>
<keyword evidence="22" id="KW-1185">Reference proteome</keyword>
<comment type="cofactor">
    <cofactor evidence="17">
        <name>Mg(2+)</name>
        <dbReference type="ChEBI" id="CHEBI:18420"/>
    </cofactor>
</comment>